<reference evidence="2 3" key="1">
    <citation type="submission" date="2017-06" db="EMBL/GenBank/DDBJ databases">
        <authorList>
            <person name="Kim H.J."/>
            <person name="Triplett B.A."/>
        </authorList>
    </citation>
    <scope>NUCLEOTIDE SEQUENCE [LARGE SCALE GENOMIC DNA]</scope>
    <source>
        <strain evidence="2 3">DSM 29052</strain>
    </source>
</reference>
<name>A0A238Z4J4_9RHOB</name>
<dbReference type="PANTHER" id="PTHR35004">
    <property type="entry name" value="TRANSPOSASE RV3428C-RELATED"/>
    <property type="match status" value="1"/>
</dbReference>
<dbReference type="PROSITE" id="PS50994">
    <property type="entry name" value="INTEGRASE"/>
    <property type="match status" value="1"/>
</dbReference>
<dbReference type="Proteomes" id="UP000198417">
    <property type="component" value="Unassembled WGS sequence"/>
</dbReference>
<dbReference type="RefSeq" id="WP_089273299.1">
    <property type="nucleotide sequence ID" value="NZ_FZNN01000024.1"/>
</dbReference>
<feature type="domain" description="Integrase catalytic" evidence="1">
    <location>
        <begin position="121"/>
        <end position="263"/>
    </location>
</feature>
<evidence type="ECO:0000259" key="1">
    <source>
        <dbReference type="PROSITE" id="PS50994"/>
    </source>
</evidence>
<dbReference type="InterPro" id="IPR054353">
    <property type="entry name" value="IstA-like_C"/>
</dbReference>
<dbReference type="OrthoDB" id="2065409at2"/>
<evidence type="ECO:0000313" key="2">
    <source>
        <dbReference type="EMBL" id="SNR78256.1"/>
    </source>
</evidence>
<dbReference type="GO" id="GO:0015074">
    <property type="term" value="P:DNA integration"/>
    <property type="evidence" value="ECO:0007669"/>
    <property type="project" value="InterPro"/>
</dbReference>
<dbReference type="EMBL" id="FZNN01000024">
    <property type="protein sequence ID" value="SNR78256.1"/>
    <property type="molecule type" value="Genomic_DNA"/>
</dbReference>
<dbReference type="PANTHER" id="PTHR35004:SF7">
    <property type="entry name" value="INTEGRASE PROTEIN"/>
    <property type="match status" value="1"/>
</dbReference>
<protein>
    <submittedName>
        <fullName evidence="2">Transposase</fullName>
    </submittedName>
</protein>
<dbReference type="NCBIfam" id="NF033546">
    <property type="entry name" value="transpos_IS21"/>
    <property type="match status" value="1"/>
</dbReference>
<dbReference type="AlphaFoldDB" id="A0A238Z4J4"/>
<dbReference type="Pfam" id="PF22483">
    <property type="entry name" value="Mu-transpos_C_2"/>
    <property type="match status" value="1"/>
</dbReference>
<evidence type="ECO:0000313" key="3">
    <source>
        <dbReference type="Proteomes" id="UP000198417"/>
    </source>
</evidence>
<organism evidence="2 3">
    <name type="scientific">Puniceibacterium sediminis</name>
    <dbReference type="NCBI Taxonomy" id="1608407"/>
    <lineage>
        <taxon>Bacteria</taxon>
        <taxon>Pseudomonadati</taxon>
        <taxon>Pseudomonadota</taxon>
        <taxon>Alphaproteobacteria</taxon>
        <taxon>Rhodobacterales</taxon>
        <taxon>Paracoccaceae</taxon>
        <taxon>Puniceibacterium</taxon>
    </lineage>
</organism>
<dbReference type="InterPro" id="IPR001584">
    <property type="entry name" value="Integrase_cat-core"/>
</dbReference>
<sequence length="512" mass="57721">MYSVDLYNRVRRACHVDGMSKSAAGRLFGIDRKTVAKILLHSVPPGYRRTALPVRPKLDPFIPIIDQILEDDKRVIKKQRHTAKRIHARLRDEHGFTGGITIITDYVREKQRRSKEVFVPLSHAPGHAQVDFGETLGVIDGFECKLHYFAMALPHSDAFFIKAYPAETTEAFCDGHVSAFAFFGGVPLSILYDNTTIAVAKICGPSRACKDMPCQAMDGKRERTRIFSELQSHYLFEDKFGRPGKGNDKGNVEGVIGYGRRNFLVPAPRFDSFDDLNAWLEEQCLGRQDDTVRGHTEPIGERLMRDLDALMALPPTPYDACEKVSTRATSISMVRYRNNDYSVPVAYAHHEVQVRGYVHEVVIGCGAEVIARHRRSYEKADMVFDPMHYLPLLEQKVGALDQAAPLKGWDLPTEFATLHRLLEARMGKKGKREYVQVLRLLETFEMAHVHGAIKYALGHGTIGYDAVKHLVLCRIEKRPPRLDLDIYPYLPKAQVETTDPASYKVLMSGAAA</sequence>
<proteinExistence type="predicted"/>
<keyword evidence="3" id="KW-1185">Reference proteome</keyword>
<gene>
    <name evidence="2" type="ORF">SAMN06265370_12419</name>
</gene>
<accession>A0A238Z4J4</accession>